<sequence length="484" mass="53259">MSTYVWYWSGFIVYSIVVIVIGFRVYFKEKRSGLETDNTEFWTASRSLSGWAIGLSISASMMSISWSGMYGVQLFYWYGVGGMWLLIIPWLVTMGLFFWLTPRFRQFNIFSQPELMQSKYGTAARMIMAFTLLFVFIAWGGAEVYAAGQIIAPFLGISPQTTYLLIALVVAAYSYTGGFAAVVSTDKIQFVLVAVFMGAIAWLGWGQADWSMETLVNLSPPKQEAGMWVAPGITLILLTAVAYLPGWLVETDLWVRLQSAKDNGQARKGIVVASLNSFLFVGLAPAVIGLAALQLFPPVDGVIPAFLNDGALIFSEILSRFAPAWLSLVLSIGLIAAAMSTIDTCSNIVALSLSRDIVEPLMMKRKPDAAVINRLARLSSVFAVFLSYLYALFTDSLWDIFYLSSGLLTTVVAIPVISTFFKKINSRQVVSAMSTGLISTFVFYFLEKFNLLQSIEPAAIAGTGLGYILWAFLLSLLALFAARM</sequence>
<keyword evidence="8" id="KW-0915">Sodium</keyword>
<evidence type="ECO:0000256" key="5">
    <source>
        <dbReference type="ARBA" id="ARBA00022692"/>
    </source>
</evidence>
<evidence type="ECO:0000256" key="10">
    <source>
        <dbReference type="ARBA" id="ARBA00023136"/>
    </source>
</evidence>
<evidence type="ECO:0000256" key="13">
    <source>
        <dbReference type="RuleBase" id="RU362091"/>
    </source>
</evidence>
<comment type="catalytic activity">
    <reaction evidence="12">
        <text>L-proline(in) + Na(+)(in) = L-proline(out) + Na(+)(out)</text>
        <dbReference type="Rhea" id="RHEA:28967"/>
        <dbReference type="ChEBI" id="CHEBI:29101"/>
        <dbReference type="ChEBI" id="CHEBI:60039"/>
    </reaction>
</comment>
<dbReference type="Proteomes" id="UP000886005">
    <property type="component" value="Unassembled WGS sequence"/>
</dbReference>
<keyword evidence="9" id="KW-0406">Ion transport</keyword>
<accession>A0A7V1LLC9</accession>
<evidence type="ECO:0000256" key="8">
    <source>
        <dbReference type="ARBA" id="ARBA00023053"/>
    </source>
</evidence>
<organism evidence="15">
    <name type="scientific">Caldithrix abyssi</name>
    <dbReference type="NCBI Taxonomy" id="187145"/>
    <lineage>
        <taxon>Bacteria</taxon>
        <taxon>Pseudomonadati</taxon>
        <taxon>Calditrichota</taxon>
        <taxon>Calditrichia</taxon>
        <taxon>Calditrichales</taxon>
        <taxon>Calditrichaceae</taxon>
        <taxon>Caldithrix</taxon>
    </lineage>
</organism>
<evidence type="ECO:0000256" key="4">
    <source>
        <dbReference type="ARBA" id="ARBA00022475"/>
    </source>
</evidence>
<feature type="transmembrane region" description="Helical" evidence="14">
    <location>
        <begin position="458"/>
        <end position="482"/>
    </location>
</feature>
<keyword evidence="5 14" id="KW-0812">Transmembrane</keyword>
<name>A0A7V1LLC9_CALAY</name>
<dbReference type="InterPro" id="IPR038377">
    <property type="entry name" value="Na/Glc_symporter_sf"/>
</dbReference>
<evidence type="ECO:0000256" key="7">
    <source>
        <dbReference type="ARBA" id="ARBA00022989"/>
    </source>
</evidence>
<evidence type="ECO:0000256" key="6">
    <source>
        <dbReference type="ARBA" id="ARBA00022847"/>
    </source>
</evidence>
<keyword evidence="11" id="KW-0739">Sodium transport</keyword>
<comment type="similarity">
    <text evidence="2 13">Belongs to the sodium:solute symporter (SSF) (TC 2.A.21) family.</text>
</comment>
<dbReference type="Pfam" id="PF00474">
    <property type="entry name" value="SSF"/>
    <property type="match status" value="1"/>
</dbReference>
<keyword evidence="4" id="KW-1003">Cell membrane</keyword>
<feature type="transmembrane region" description="Helical" evidence="14">
    <location>
        <begin position="75"/>
        <end position="101"/>
    </location>
</feature>
<evidence type="ECO:0000256" key="11">
    <source>
        <dbReference type="ARBA" id="ARBA00023201"/>
    </source>
</evidence>
<dbReference type="CDD" id="cd10322">
    <property type="entry name" value="SLC5sbd"/>
    <property type="match status" value="1"/>
</dbReference>
<dbReference type="GO" id="GO:0005886">
    <property type="term" value="C:plasma membrane"/>
    <property type="evidence" value="ECO:0007669"/>
    <property type="project" value="UniProtKB-SubCell"/>
</dbReference>
<comment type="caution">
    <text evidence="15">The sequence shown here is derived from an EMBL/GenBank/DDBJ whole genome shotgun (WGS) entry which is preliminary data.</text>
</comment>
<feature type="transmembrane region" description="Helical" evidence="14">
    <location>
        <begin position="228"/>
        <end position="249"/>
    </location>
</feature>
<feature type="transmembrane region" description="Helical" evidence="14">
    <location>
        <begin position="428"/>
        <end position="446"/>
    </location>
</feature>
<keyword evidence="10 14" id="KW-0472">Membrane</keyword>
<evidence type="ECO:0000256" key="12">
    <source>
        <dbReference type="ARBA" id="ARBA00033708"/>
    </source>
</evidence>
<evidence type="ECO:0000256" key="14">
    <source>
        <dbReference type="SAM" id="Phobius"/>
    </source>
</evidence>
<feature type="transmembrane region" description="Helical" evidence="14">
    <location>
        <begin position="122"/>
        <end position="142"/>
    </location>
</feature>
<dbReference type="EMBL" id="DRLD01000147">
    <property type="protein sequence ID" value="HED10070.1"/>
    <property type="molecule type" value="Genomic_DNA"/>
</dbReference>
<feature type="transmembrane region" description="Helical" evidence="14">
    <location>
        <begin position="324"/>
        <end position="354"/>
    </location>
</feature>
<dbReference type="InterPro" id="IPR050277">
    <property type="entry name" value="Sodium:Solute_Symporter"/>
</dbReference>
<protein>
    <submittedName>
        <fullName evidence="15">Sodium:solute symporter family protein</fullName>
    </submittedName>
</protein>
<feature type="transmembrane region" description="Helical" evidence="14">
    <location>
        <begin position="190"/>
        <end position="208"/>
    </location>
</feature>
<evidence type="ECO:0000256" key="1">
    <source>
        <dbReference type="ARBA" id="ARBA00004651"/>
    </source>
</evidence>
<evidence type="ECO:0000313" key="15">
    <source>
        <dbReference type="EMBL" id="HED10070.1"/>
    </source>
</evidence>
<feature type="transmembrane region" description="Helical" evidence="14">
    <location>
        <begin position="400"/>
        <end position="421"/>
    </location>
</feature>
<evidence type="ECO:0000256" key="2">
    <source>
        <dbReference type="ARBA" id="ARBA00006434"/>
    </source>
</evidence>
<reference evidence="15" key="1">
    <citation type="journal article" date="2020" name="mSystems">
        <title>Genome- and Community-Level Interaction Insights into Carbon Utilization and Element Cycling Functions of Hydrothermarchaeota in Hydrothermal Sediment.</title>
        <authorList>
            <person name="Zhou Z."/>
            <person name="Liu Y."/>
            <person name="Xu W."/>
            <person name="Pan J."/>
            <person name="Luo Z.H."/>
            <person name="Li M."/>
        </authorList>
    </citation>
    <scope>NUCLEOTIDE SEQUENCE [LARGE SCALE GENOMIC DNA]</scope>
    <source>
        <strain evidence="15">HyVt-456</strain>
    </source>
</reference>
<feature type="transmembrane region" description="Helical" evidence="14">
    <location>
        <begin position="375"/>
        <end position="394"/>
    </location>
</feature>
<proteinExistence type="inferred from homology"/>
<keyword evidence="6" id="KW-0769">Symport</keyword>
<comment type="subcellular location">
    <subcellularLocation>
        <location evidence="1">Cell membrane</location>
        <topology evidence="1">Multi-pass membrane protein</topology>
    </subcellularLocation>
</comment>
<feature type="transmembrane region" description="Helical" evidence="14">
    <location>
        <begin position="162"/>
        <end position="183"/>
    </location>
</feature>
<feature type="transmembrane region" description="Helical" evidence="14">
    <location>
        <begin position="6"/>
        <end position="27"/>
    </location>
</feature>
<dbReference type="Gene3D" id="1.20.1730.10">
    <property type="entry name" value="Sodium/glucose cotransporter"/>
    <property type="match status" value="1"/>
</dbReference>
<keyword evidence="7 14" id="KW-1133">Transmembrane helix</keyword>
<feature type="transmembrane region" description="Helical" evidence="14">
    <location>
        <begin position="48"/>
        <end position="69"/>
    </location>
</feature>
<evidence type="ECO:0000256" key="9">
    <source>
        <dbReference type="ARBA" id="ARBA00023065"/>
    </source>
</evidence>
<dbReference type="GO" id="GO:0015293">
    <property type="term" value="F:symporter activity"/>
    <property type="evidence" value="ECO:0007669"/>
    <property type="project" value="UniProtKB-KW"/>
</dbReference>
<dbReference type="InterPro" id="IPR001734">
    <property type="entry name" value="Na/solute_symporter"/>
</dbReference>
<dbReference type="AlphaFoldDB" id="A0A7V1LLC9"/>
<dbReference type="GO" id="GO:0006814">
    <property type="term" value="P:sodium ion transport"/>
    <property type="evidence" value="ECO:0007669"/>
    <property type="project" value="UniProtKB-KW"/>
</dbReference>
<dbReference type="PANTHER" id="PTHR48086">
    <property type="entry name" value="SODIUM/PROLINE SYMPORTER-RELATED"/>
    <property type="match status" value="1"/>
</dbReference>
<dbReference type="PANTHER" id="PTHR48086:SF3">
    <property type="entry name" value="SODIUM_PROLINE SYMPORTER"/>
    <property type="match status" value="1"/>
</dbReference>
<dbReference type="PROSITE" id="PS50283">
    <property type="entry name" value="NA_SOLUT_SYMP_3"/>
    <property type="match status" value="1"/>
</dbReference>
<feature type="transmembrane region" description="Helical" evidence="14">
    <location>
        <begin position="270"/>
        <end position="296"/>
    </location>
</feature>
<evidence type="ECO:0000256" key="3">
    <source>
        <dbReference type="ARBA" id="ARBA00022448"/>
    </source>
</evidence>
<gene>
    <name evidence="15" type="ORF">ENJ10_05240</name>
</gene>
<keyword evidence="3" id="KW-0813">Transport</keyword>